<dbReference type="Proteomes" id="UP000593577">
    <property type="component" value="Unassembled WGS sequence"/>
</dbReference>
<reference evidence="1 2" key="1">
    <citation type="journal article" date="2019" name="Genome Biol. Evol.">
        <title>Insights into the evolution of the New World diploid cottons (Gossypium, subgenus Houzingenia) based on genome sequencing.</title>
        <authorList>
            <person name="Grover C.E."/>
            <person name="Arick M.A. 2nd"/>
            <person name="Thrash A."/>
            <person name="Conover J.L."/>
            <person name="Sanders W.S."/>
            <person name="Peterson D.G."/>
            <person name="Frelichowski J.E."/>
            <person name="Scheffler J.A."/>
            <person name="Scheffler B.E."/>
            <person name="Wendel J.F."/>
        </authorList>
    </citation>
    <scope>NUCLEOTIDE SEQUENCE [LARGE SCALE GENOMIC DNA]</scope>
    <source>
        <strain evidence="1">185</strain>
        <tissue evidence="1">Leaf</tissue>
    </source>
</reference>
<accession>A0A7J8XD97</accession>
<keyword evidence="2" id="KW-1185">Reference proteome</keyword>
<dbReference type="EMBL" id="JABFAA010000006">
    <property type="protein sequence ID" value="MBA0684749.1"/>
    <property type="molecule type" value="Genomic_DNA"/>
</dbReference>
<protein>
    <submittedName>
        <fullName evidence="1">Uncharacterized protein</fullName>
    </submittedName>
</protein>
<evidence type="ECO:0000313" key="1">
    <source>
        <dbReference type="EMBL" id="MBA0684749.1"/>
    </source>
</evidence>
<sequence length="118" mass="13405">MARLQPRTNPHQFSNLQQPLYVLPHCLLAQRIEIDKKKNSSPNSSHPSFESLSRMTFVNLKSSANWSLCSTAVASAITTDRTRLCPLNLEPIIKPSSFLMMKPKTTCFFCNRKSHIDI</sequence>
<proteinExistence type="predicted"/>
<comment type="caution">
    <text evidence="1">The sequence shown here is derived from an EMBL/GenBank/DDBJ whole genome shotgun (WGS) entry which is preliminary data.</text>
</comment>
<feature type="non-terminal residue" evidence="1">
    <location>
        <position position="118"/>
    </location>
</feature>
<organism evidence="1 2">
    <name type="scientific">Gossypium aridum</name>
    <name type="common">American cotton</name>
    <name type="synonym">Erioxylum aridum</name>
    <dbReference type="NCBI Taxonomy" id="34290"/>
    <lineage>
        <taxon>Eukaryota</taxon>
        <taxon>Viridiplantae</taxon>
        <taxon>Streptophyta</taxon>
        <taxon>Embryophyta</taxon>
        <taxon>Tracheophyta</taxon>
        <taxon>Spermatophyta</taxon>
        <taxon>Magnoliopsida</taxon>
        <taxon>eudicotyledons</taxon>
        <taxon>Gunneridae</taxon>
        <taxon>Pentapetalae</taxon>
        <taxon>rosids</taxon>
        <taxon>malvids</taxon>
        <taxon>Malvales</taxon>
        <taxon>Malvaceae</taxon>
        <taxon>Malvoideae</taxon>
        <taxon>Gossypium</taxon>
    </lineage>
</organism>
<gene>
    <name evidence="1" type="ORF">Goari_026312</name>
</gene>
<dbReference type="AlphaFoldDB" id="A0A7J8XD97"/>
<evidence type="ECO:0000313" key="2">
    <source>
        <dbReference type="Proteomes" id="UP000593577"/>
    </source>
</evidence>
<name>A0A7J8XD97_GOSAI</name>